<dbReference type="CDD" id="cd04301">
    <property type="entry name" value="NAT_SF"/>
    <property type="match status" value="1"/>
</dbReference>
<dbReference type="RefSeq" id="WP_242939582.1">
    <property type="nucleotide sequence ID" value="NZ_FQYQ01000005.1"/>
</dbReference>
<dbReference type="PROSITE" id="PS51186">
    <property type="entry name" value="GNAT"/>
    <property type="match status" value="1"/>
</dbReference>
<gene>
    <name evidence="2" type="ORF">SAMN02745725_01057</name>
</gene>
<name>A0A1M6DWI2_PSEXY</name>
<dbReference type="InterPro" id="IPR000182">
    <property type="entry name" value="GNAT_dom"/>
</dbReference>
<dbReference type="GO" id="GO:0016747">
    <property type="term" value="F:acyltransferase activity, transferring groups other than amino-acyl groups"/>
    <property type="evidence" value="ECO:0007669"/>
    <property type="project" value="InterPro"/>
</dbReference>
<organism evidence="2 3">
    <name type="scientific">Pseudobutyrivibrio xylanivorans DSM 14809</name>
    <dbReference type="NCBI Taxonomy" id="1123012"/>
    <lineage>
        <taxon>Bacteria</taxon>
        <taxon>Bacillati</taxon>
        <taxon>Bacillota</taxon>
        <taxon>Clostridia</taxon>
        <taxon>Lachnospirales</taxon>
        <taxon>Lachnospiraceae</taxon>
        <taxon>Pseudobutyrivibrio</taxon>
    </lineage>
</organism>
<feature type="domain" description="N-acetyltransferase" evidence="1">
    <location>
        <begin position="219"/>
        <end position="367"/>
    </location>
</feature>
<evidence type="ECO:0000259" key="1">
    <source>
        <dbReference type="PROSITE" id="PS51186"/>
    </source>
</evidence>
<dbReference type="InterPro" id="IPR016181">
    <property type="entry name" value="Acyl_CoA_acyltransferase"/>
</dbReference>
<keyword evidence="3" id="KW-1185">Reference proteome</keyword>
<keyword evidence="2" id="KW-0687">Ribonucleoprotein</keyword>
<dbReference type="SUPFAM" id="SSF55729">
    <property type="entry name" value="Acyl-CoA N-acyltransferases (Nat)"/>
    <property type="match status" value="1"/>
</dbReference>
<reference evidence="2 3" key="1">
    <citation type="submission" date="2016-11" db="EMBL/GenBank/DDBJ databases">
        <authorList>
            <person name="Jaros S."/>
            <person name="Januszkiewicz K."/>
            <person name="Wedrychowicz H."/>
        </authorList>
    </citation>
    <scope>NUCLEOTIDE SEQUENCE [LARGE SCALE GENOMIC DNA]</scope>
    <source>
        <strain evidence="2 3">DSM 14809</strain>
    </source>
</reference>
<dbReference type="Gene3D" id="3.40.50.300">
    <property type="entry name" value="P-loop containing nucleotide triphosphate hydrolases"/>
    <property type="match status" value="1"/>
</dbReference>
<keyword evidence="2" id="KW-0689">Ribosomal protein</keyword>
<dbReference type="Proteomes" id="UP000184185">
    <property type="component" value="Unassembled WGS sequence"/>
</dbReference>
<sequence>MEFQDNIIKEYLRNVYFVTGTPCGGKTTISRALGKKYGIPVYDIDEMFPRHQAIADDIHQPNMRKQFRDADEFFGRSVEEYKAWLLGNLREQIDFIILDLMKLSQNGPIICDCHFTMEQIEQFSDPSRAVFMITDPTDLVETYCDRSDHQDFSDFIHSATDYEKAKKTCTQTLYELNMEKYNEIKNSKFFWLERDYSRTVEETTALVEEHFGWNHLKNISIQKVDRDTRLADELLTFIENCSWVEVKNHLAGLVKNWEFTDWETFFVAKVDGKIVGMASALKEDYYPMPELYPWVSCVFVSEEYRGHRISEKLIEYANDYLKEQGFERSYIPTPKENMGLYERYGYSFVKEITNYGGCEDLLYSKII</sequence>
<proteinExistence type="predicted"/>
<dbReference type="SUPFAM" id="SSF52540">
    <property type="entry name" value="P-loop containing nucleoside triphosphate hydrolases"/>
    <property type="match status" value="1"/>
</dbReference>
<dbReference type="InterPro" id="IPR027417">
    <property type="entry name" value="P-loop_NTPase"/>
</dbReference>
<evidence type="ECO:0000313" key="2">
    <source>
        <dbReference type="EMBL" id="SHI77552.1"/>
    </source>
</evidence>
<dbReference type="AlphaFoldDB" id="A0A1M6DWI2"/>
<dbReference type="Gene3D" id="3.40.630.30">
    <property type="match status" value="1"/>
</dbReference>
<dbReference type="Pfam" id="PF00583">
    <property type="entry name" value="Acetyltransf_1"/>
    <property type="match status" value="1"/>
</dbReference>
<protein>
    <submittedName>
        <fullName evidence="2">Ribosomal protein S18 acetylase RimI</fullName>
    </submittedName>
</protein>
<dbReference type="GO" id="GO:0005840">
    <property type="term" value="C:ribosome"/>
    <property type="evidence" value="ECO:0007669"/>
    <property type="project" value="UniProtKB-KW"/>
</dbReference>
<evidence type="ECO:0000313" key="3">
    <source>
        <dbReference type="Proteomes" id="UP000184185"/>
    </source>
</evidence>
<accession>A0A1M6DWI2</accession>
<dbReference type="EMBL" id="FQYQ01000005">
    <property type="protein sequence ID" value="SHI77552.1"/>
    <property type="molecule type" value="Genomic_DNA"/>
</dbReference>